<evidence type="ECO:0000313" key="1">
    <source>
        <dbReference type="EMBL" id="KAF2470269.1"/>
    </source>
</evidence>
<name>A0ACB6QTC1_9PLEO</name>
<proteinExistence type="predicted"/>
<dbReference type="EMBL" id="MU003508">
    <property type="protein sequence ID" value="KAF2470269.1"/>
    <property type="molecule type" value="Genomic_DNA"/>
</dbReference>
<organism evidence="1 2">
    <name type="scientific">Lindgomyces ingoldianus</name>
    <dbReference type="NCBI Taxonomy" id="673940"/>
    <lineage>
        <taxon>Eukaryota</taxon>
        <taxon>Fungi</taxon>
        <taxon>Dikarya</taxon>
        <taxon>Ascomycota</taxon>
        <taxon>Pezizomycotina</taxon>
        <taxon>Dothideomycetes</taxon>
        <taxon>Pleosporomycetidae</taxon>
        <taxon>Pleosporales</taxon>
        <taxon>Lindgomycetaceae</taxon>
        <taxon>Lindgomyces</taxon>
    </lineage>
</organism>
<gene>
    <name evidence="1" type="ORF">BDR25DRAFT_303819</name>
</gene>
<accession>A0ACB6QTC1</accession>
<dbReference type="Proteomes" id="UP000799755">
    <property type="component" value="Unassembled WGS sequence"/>
</dbReference>
<comment type="caution">
    <text evidence="1">The sequence shown here is derived from an EMBL/GenBank/DDBJ whole genome shotgun (WGS) entry which is preliminary data.</text>
</comment>
<sequence length="853" mass="94390">MTSPPQQAEHIRGKTLTPESPKPVHYPSPSNIPILETQMDPTMFNDAALNIGTPASYQSYPHTQTPSAQSSTSYYPDQQPAQSFQNVAANGAAVGAVPPEYSQSTGYNGSSQTQDTSIHNFASQISAQAPAPSYSEAKSTPVQDSRSLYPMPYESNAYPTQQPQSQPATGNHYHTQTNNNNNISNNNNNNDDDGSRVNYQALFDHLSAPAANSANIERYATPSVPSQSQGQTPISSLPAPSNLPPRPPPQEKPVTHPNYNPNDDIRSYHPHSQNQKPQNSQFRSAGQLQPLNIRPSSSNPPLEPFSATRSNQSPSTPGYGHRQSIDLRSATPDDEDARWPPEINKLYEEFLEDERKFVTDGQWDQFPMGSRLFIGNLPTEKVTKRDIFHRFYRHGKLAQISIKQAYGFVQFLDSGSCYRALHTEQGQTVRGRKMHLEISKPQRNTKKADGNANDKNGVRRRSRSPDYTRGGTGSSQRNMDRYSGSQSAMSPRDRDNRRFRDDYRPIRSPSPQRGSRGMRGRNRSPDRYDGRRRSRSRSPRRYRSRSPRRDLDDDLPLPRRAPHQIPEVQVLVVNEGLPRDFIRWVEDSFRQAGLQIDVLILSPRLSEPAVVRRQILEGVLAIVRLNTATLAKSKVNLQVFDRRGGADNIKFNEYADLEPTVAAALVINAKQDQAQAQAQTQAPPVQPVQPTAPHQYGQAFSNPPAPAPSYTPTPHAPNQYPPTPTSNAGNLSNLISSLDPNGLQQLLGAISQNGQSQPPQPPPTAPTPDLARLLGSVSAPPTQTPAYPAQTQYPPPQTYPNTYQNPTLASLLGSQPPVQPAPPTAPIRTPTQARPTGQPDMNEIMAQLARYQR</sequence>
<evidence type="ECO:0000313" key="2">
    <source>
        <dbReference type="Proteomes" id="UP000799755"/>
    </source>
</evidence>
<reference evidence="1" key="1">
    <citation type="journal article" date="2020" name="Stud. Mycol.">
        <title>101 Dothideomycetes genomes: a test case for predicting lifestyles and emergence of pathogens.</title>
        <authorList>
            <person name="Haridas S."/>
            <person name="Albert R."/>
            <person name="Binder M."/>
            <person name="Bloem J."/>
            <person name="Labutti K."/>
            <person name="Salamov A."/>
            <person name="Andreopoulos B."/>
            <person name="Baker S."/>
            <person name="Barry K."/>
            <person name="Bills G."/>
            <person name="Bluhm B."/>
            <person name="Cannon C."/>
            <person name="Castanera R."/>
            <person name="Culley D."/>
            <person name="Daum C."/>
            <person name="Ezra D."/>
            <person name="Gonzalez J."/>
            <person name="Henrissat B."/>
            <person name="Kuo A."/>
            <person name="Liang C."/>
            <person name="Lipzen A."/>
            <person name="Lutzoni F."/>
            <person name="Magnuson J."/>
            <person name="Mondo S."/>
            <person name="Nolan M."/>
            <person name="Ohm R."/>
            <person name="Pangilinan J."/>
            <person name="Park H.-J."/>
            <person name="Ramirez L."/>
            <person name="Alfaro M."/>
            <person name="Sun H."/>
            <person name="Tritt A."/>
            <person name="Yoshinaga Y."/>
            <person name="Zwiers L.-H."/>
            <person name="Turgeon B."/>
            <person name="Goodwin S."/>
            <person name="Spatafora J."/>
            <person name="Crous P."/>
            <person name="Grigoriev I."/>
        </authorList>
    </citation>
    <scope>NUCLEOTIDE SEQUENCE</scope>
    <source>
        <strain evidence="1">ATCC 200398</strain>
    </source>
</reference>
<keyword evidence="2" id="KW-1185">Reference proteome</keyword>
<protein>
    <submittedName>
        <fullName evidence="1">Uncharacterized protein</fullName>
    </submittedName>
</protein>